<dbReference type="GO" id="GO:0016491">
    <property type="term" value="F:oxidoreductase activity"/>
    <property type="evidence" value="ECO:0007669"/>
    <property type="project" value="UniProtKB-KW"/>
</dbReference>
<dbReference type="AlphaFoldDB" id="A0A9P6CTT1"/>
<feature type="domain" description="Fe2OG dioxygenase" evidence="2">
    <location>
        <begin position="110"/>
        <end position="211"/>
    </location>
</feature>
<dbReference type="InterPro" id="IPR005123">
    <property type="entry name" value="Oxoglu/Fe-dep_dioxygenase_dom"/>
</dbReference>
<proteinExistence type="inferred from homology"/>
<keyword evidence="4" id="KW-1185">Reference proteome</keyword>
<organism evidence="3 4">
    <name type="scientific">Pholiota conissans</name>
    <dbReference type="NCBI Taxonomy" id="109636"/>
    <lineage>
        <taxon>Eukaryota</taxon>
        <taxon>Fungi</taxon>
        <taxon>Dikarya</taxon>
        <taxon>Basidiomycota</taxon>
        <taxon>Agaricomycotina</taxon>
        <taxon>Agaricomycetes</taxon>
        <taxon>Agaricomycetidae</taxon>
        <taxon>Agaricales</taxon>
        <taxon>Agaricineae</taxon>
        <taxon>Strophariaceae</taxon>
        <taxon>Pholiota</taxon>
    </lineage>
</organism>
<keyword evidence="1" id="KW-0479">Metal-binding</keyword>
<dbReference type="PROSITE" id="PS51471">
    <property type="entry name" value="FE2OG_OXY"/>
    <property type="match status" value="1"/>
</dbReference>
<accession>A0A9P6CTT1</accession>
<dbReference type="InterPro" id="IPR044862">
    <property type="entry name" value="Pro_4_hyd_alph_FE2OG_OXY"/>
</dbReference>
<dbReference type="Gene3D" id="2.60.120.620">
    <property type="entry name" value="q2cbj1_9rhob like domain"/>
    <property type="match status" value="1"/>
</dbReference>
<evidence type="ECO:0000256" key="1">
    <source>
        <dbReference type="RuleBase" id="RU003682"/>
    </source>
</evidence>
<gene>
    <name evidence="3" type="ORF">BDN70DRAFT_818689</name>
</gene>
<dbReference type="OrthoDB" id="27483at2759"/>
<keyword evidence="1" id="KW-0560">Oxidoreductase</keyword>
<keyword evidence="1" id="KW-0408">Iron</keyword>
<dbReference type="GO" id="GO:0046872">
    <property type="term" value="F:metal ion binding"/>
    <property type="evidence" value="ECO:0007669"/>
    <property type="project" value="UniProtKB-KW"/>
</dbReference>
<name>A0A9P6CTT1_9AGAR</name>
<dbReference type="Proteomes" id="UP000807469">
    <property type="component" value="Unassembled WGS sequence"/>
</dbReference>
<comment type="similarity">
    <text evidence="1">Belongs to the iron/ascorbate-dependent oxidoreductase family.</text>
</comment>
<dbReference type="PANTHER" id="PTHR33099">
    <property type="entry name" value="FE2OG DIOXYGENASE DOMAIN-CONTAINING PROTEIN"/>
    <property type="match status" value="1"/>
</dbReference>
<evidence type="ECO:0000313" key="4">
    <source>
        <dbReference type="Proteomes" id="UP000807469"/>
    </source>
</evidence>
<dbReference type="PANTHER" id="PTHR33099:SF7">
    <property type="entry name" value="MYND-TYPE DOMAIN-CONTAINING PROTEIN"/>
    <property type="match status" value="1"/>
</dbReference>
<evidence type="ECO:0000313" key="3">
    <source>
        <dbReference type="EMBL" id="KAF9472419.1"/>
    </source>
</evidence>
<comment type="caution">
    <text evidence="3">The sequence shown here is derived from an EMBL/GenBank/DDBJ whole genome shotgun (WGS) entry which is preliminary data.</text>
</comment>
<evidence type="ECO:0000259" key="2">
    <source>
        <dbReference type="PROSITE" id="PS51471"/>
    </source>
</evidence>
<dbReference type="EMBL" id="MU155537">
    <property type="protein sequence ID" value="KAF9472419.1"/>
    <property type="molecule type" value="Genomic_DNA"/>
</dbReference>
<sequence length="416" mass="46250">MKVVDIPPYCTGTVPLDSSQSILFYRSKEGASVVDFAKPTEAELKTLAEACSPASFGRNNEDILDENYRKTGKMELADFGIHFSPLDSGVLQTVVESLFKIDERSTADIKVELYKLNVYGPGSFFKAHVDTPRSDTMFGSLVVILPTPHTGGSLLFRHHQIEYTFNSAAAVSESTPDAPYAAFAGFFSDVEHEVAEVTSGYRVTLTYNLYHATPTTEPGGILLSDIADADENALKSVLASFLSNPTFLPDGGLLAFGLSYQYPFNYSSTHLSDIRGRLKGIDALLIRVCESLELNAFLKALYHGERDSIFFDSAYCFMDHFVNFDYAEVEHIVPYLCNDDRAIVGYDEHSNKAIYEGFDDNEVLDVVWAMPPDHRNEFKAQYMAYGNSASIEYAYGKLCLVVRIKPAGERAMNERE</sequence>
<protein>
    <recommendedName>
        <fullName evidence="2">Fe2OG dioxygenase domain-containing protein</fullName>
    </recommendedName>
</protein>
<dbReference type="Pfam" id="PF13640">
    <property type="entry name" value="2OG-FeII_Oxy_3"/>
    <property type="match status" value="1"/>
</dbReference>
<reference evidence="3" key="1">
    <citation type="submission" date="2020-11" db="EMBL/GenBank/DDBJ databases">
        <authorList>
            <consortium name="DOE Joint Genome Institute"/>
            <person name="Ahrendt S."/>
            <person name="Riley R."/>
            <person name="Andreopoulos W."/>
            <person name="Labutti K."/>
            <person name="Pangilinan J."/>
            <person name="Ruiz-Duenas F.J."/>
            <person name="Barrasa J.M."/>
            <person name="Sanchez-Garcia M."/>
            <person name="Camarero S."/>
            <person name="Miyauchi S."/>
            <person name="Serrano A."/>
            <person name="Linde D."/>
            <person name="Babiker R."/>
            <person name="Drula E."/>
            <person name="Ayuso-Fernandez I."/>
            <person name="Pacheco R."/>
            <person name="Padilla G."/>
            <person name="Ferreira P."/>
            <person name="Barriuso J."/>
            <person name="Kellner H."/>
            <person name="Castanera R."/>
            <person name="Alfaro M."/>
            <person name="Ramirez L."/>
            <person name="Pisabarro A.G."/>
            <person name="Kuo A."/>
            <person name="Tritt A."/>
            <person name="Lipzen A."/>
            <person name="He G."/>
            <person name="Yan M."/>
            <person name="Ng V."/>
            <person name="Cullen D."/>
            <person name="Martin F."/>
            <person name="Rosso M.-N."/>
            <person name="Henrissat B."/>
            <person name="Hibbett D."/>
            <person name="Martinez A.T."/>
            <person name="Grigoriev I.V."/>
        </authorList>
    </citation>
    <scope>NUCLEOTIDE SEQUENCE</scope>
    <source>
        <strain evidence="3">CIRM-BRFM 674</strain>
    </source>
</reference>